<organism evidence="3 4">
    <name type="scientific">Marinobacter salinus</name>
    <dbReference type="NCBI Taxonomy" id="1874317"/>
    <lineage>
        <taxon>Bacteria</taxon>
        <taxon>Pseudomonadati</taxon>
        <taxon>Pseudomonadota</taxon>
        <taxon>Gammaproteobacteria</taxon>
        <taxon>Pseudomonadales</taxon>
        <taxon>Marinobacteraceae</taxon>
        <taxon>Marinobacter</taxon>
    </lineage>
</organism>
<feature type="compositionally biased region" description="Basic residues" evidence="1">
    <location>
        <begin position="88"/>
        <end position="111"/>
    </location>
</feature>
<dbReference type="Gene3D" id="3.10.450.160">
    <property type="entry name" value="inner membrane protein cigr"/>
    <property type="match status" value="1"/>
</dbReference>
<reference evidence="3 4" key="1">
    <citation type="submission" date="2016-10" db="EMBL/GenBank/DDBJ databases">
        <title>Marinobacter salinus sp. nov., a moderately halophilic bacterium isolated from a tidal flat environment.</title>
        <authorList>
            <person name="Park S.-J."/>
        </authorList>
    </citation>
    <scope>NUCLEOTIDE SEQUENCE [LARGE SCALE GENOMIC DNA]</scope>
    <source>
        <strain evidence="3 4">Hb8</strain>
    </source>
</reference>
<protein>
    <submittedName>
        <fullName evidence="3">Uncharacterized protein</fullName>
    </submittedName>
</protein>
<proteinExistence type="predicted"/>
<keyword evidence="2" id="KW-0732">Signal</keyword>
<feature type="signal peptide" evidence="2">
    <location>
        <begin position="1"/>
        <end position="22"/>
    </location>
</feature>
<dbReference type="AlphaFoldDB" id="A0A1D9GPL0"/>
<feature type="compositionally biased region" description="Basic residues" evidence="1">
    <location>
        <begin position="69"/>
        <end position="79"/>
    </location>
</feature>
<evidence type="ECO:0000313" key="3">
    <source>
        <dbReference type="EMBL" id="AOY89539.1"/>
    </source>
</evidence>
<dbReference type="KEGG" id="msq:BKP64_15935"/>
<sequence>MKRLLIGTCIAVLLGAAAPAMADDHRSFGHPPGIQKQLDRGKALPPGHQKKQFLQAHYRRDRHDGDRRDRKKYRHHKRDRDHYSRYDRGHHHRDKGRHFHQKDRYDRHHNHQAAGQEPQVRNFAKPDPADTNGSDKAGVFGAGDLIGVHLTIGQQHSDVVAQDEQG</sequence>
<gene>
    <name evidence="3" type="ORF">BKP64_15935</name>
</gene>
<evidence type="ECO:0000256" key="2">
    <source>
        <dbReference type="SAM" id="SignalP"/>
    </source>
</evidence>
<dbReference type="EMBL" id="CP017715">
    <property type="protein sequence ID" value="AOY89539.1"/>
    <property type="molecule type" value="Genomic_DNA"/>
</dbReference>
<dbReference type="Proteomes" id="UP000177445">
    <property type="component" value="Chromosome"/>
</dbReference>
<feature type="chain" id="PRO_5009442062" evidence="2">
    <location>
        <begin position="23"/>
        <end position="166"/>
    </location>
</feature>
<evidence type="ECO:0000256" key="1">
    <source>
        <dbReference type="SAM" id="MobiDB-lite"/>
    </source>
</evidence>
<feature type="region of interest" description="Disordered" evidence="1">
    <location>
        <begin position="24"/>
        <end position="138"/>
    </location>
</feature>
<evidence type="ECO:0000313" key="4">
    <source>
        <dbReference type="Proteomes" id="UP000177445"/>
    </source>
</evidence>
<dbReference type="STRING" id="1874317.BKP64_15935"/>
<accession>A0A1D9GPL0</accession>
<keyword evidence="4" id="KW-1185">Reference proteome</keyword>
<name>A0A1D9GPL0_9GAMM</name>